<keyword evidence="2" id="KW-1185">Reference proteome</keyword>
<protein>
    <submittedName>
        <fullName evidence="1">Uncharacterized protein</fullName>
    </submittedName>
</protein>
<sequence length="94" mass="10796">MIIGRATLNAFEGIISTLHLMKKPLKYDLDLMEDFADKPCLTKDGEKVAIFDDNRKTNISMNLIEDIGERKTIIEETKKLCQTNFIEEVKYLNG</sequence>
<feature type="non-terminal residue" evidence="1">
    <location>
        <position position="1"/>
    </location>
</feature>
<dbReference type="AlphaFoldDB" id="A0A371HV80"/>
<comment type="caution">
    <text evidence="1">The sequence shown here is derived from an EMBL/GenBank/DDBJ whole genome shotgun (WGS) entry which is preliminary data.</text>
</comment>
<evidence type="ECO:0000313" key="1">
    <source>
        <dbReference type="EMBL" id="RDY06677.1"/>
    </source>
</evidence>
<accession>A0A371HV80</accession>
<dbReference type="Proteomes" id="UP000257109">
    <property type="component" value="Unassembled WGS sequence"/>
</dbReference>
<gene>
    <name evidence="1" type="ORF">CR513_09305</name>
</gene>
<organism evidence="1 2">
    <name type="scientific">Mucuna pruriens</name>
    <name type="common">Velvet bean</name>
    <name type="synonym">Dolichos pruriens</name>
    <dbReference type="NCBI Taxonomy" id="157652"/>
    <lineage>
        <taxon>Eukaryota</taxon>
        <taxon>Viridiplantae</taxon>
        <taxon>Streptophyta</taxon>
        <taxon>Embryophyta</taxon>
        <taxon>Tracheophyta</taxon>
        <taxon>Spermatophyta</taxon>
        <taxon>Magnoliopsida</taxon>
        <taxon>eudicotyledons</taxon>
        <taxon>Gunneridae</taxon>
        <taxon>Pentapetalae</taxon>
        <taxon>rosids</taxon>
        <taxon>fabids</taxon>
        <taxon>Fabales</taxon>
        <taxon>Fabaceae</taxon>
        <taxon>Papilionoideae</taxon>
        <taxon>50 kb inversion clade</taxon>
        <taxon>NPAAA clade</taxon>
        <taxon>indigoferoid/millettioid clade</taxon>
        <taxon>Phaseoleae</taxon>
        <taxon>Mucuna</taxon>
    </lineage>
</organism>
<evidence type="ECO:0000313" key="2">
    <source>
        <dbReference type="Proteomes" id="UP000257109"/>
    </source>
</evidence>
<reference evidence="1" key="1">
    <citation type="submission" date="2018-05" db="EMBL/GenBank/DDBJ databases">
        <title>Draft genome of Mucuna pruriens seed.</title>
        <authorList>
            <person name="Nnadi N.E."/>
            <person name="Vos R."/>
            <person name="Hasami M.H."/>
            <person name="Devisetty U.K."/>
            <person name="Aguiy J.C."/>
        </authorList>
    </citation>
    <scope>NUCLEOTIDE SEQUENCE [LARGE SCALE GENOMIC DNA]</scope>
    <source>
        <strain evidence="1">JCA_2017</strain>
    </source>
</reference>
<name>A0A371HV80_MUCPR</name>
<proteinExistence type="predicted"/>
<dbReference type="EMBL" id="QJKJ01001640">
    <property type="protein sequence ID" value="RDY06677.1"/>
    <property type="molecule type" value="Genomic_DNA"/>
</dbReference>